<evidence type="ECO:0008006" key="5">
    <source>
        <dbReference type="Google" id="ProtNLM"/>
    </source>
</evidence>
<dbReference type="EMBL" id="AFZG01000014">
    <property type="protein sequence ID" value="EHL19846.1"/>
    <property type="molecule type" value="Genomic_DNA"/>
</dbReference>
<reference evidence="1 4" key="1">
    <citation type="submission" date="2011-08" db="EMBL/GenBank/DDBJ databases">
        <title>The Genome Sequence of Eubacteriaceae bacterium ACC19a.</title>
        <authorList>
            <consortium name="The Broad Institute Genome Sequencing Platform"/>
            <person name="Earl A."/>
            <person name="Ward D."/>
            <person name="Feldgarden M."/>
            <person name="Gevers D."/>
            <person name="Sizova M."/>
            <person name="Hazen A."/>
            <person name="Epstein S."/>
            <person name="Young S.K."/>
            <person name="Zeng Q."/>
            <person name="Gargeya S."/>
            <person name="Fitzgerald M."/>
            <person name="Haas B."/>
            <person name="Abouelleil A."/>
            <person name="Alvarado L."/>
            <person name="Arachchi H.M."/>
            <person name="Berlin A."/>
            <person name="Brown A."/>
            <person name="Chapman S.B."/>
            <person name="Chen Z."/>
            <person name="Dunbar C."/>
            <person name="Freedman E."/>
            <person name="Gearin G."/>
            <person name="Gellesch M."/>
            <person name="Goldberg J."/>
            <person name="Griggs A."/>
            <person name="Gujja S."/>
            <person name="Heiman D."/>
            <person name="Howarth C."/>
            <person name="Larson L."/>
            <person name="Lui A."/>
            <person name="MacDonald P.J.P."/>
            <person name="Montmayeur A."/>
            <person name="Murphy C."/>
            <person name="Neiman D."/>
            <person name="Pearson M."/>
            <person name="Priest M."/>
            <person name="Roberts A."/>
            <person name="Saif S."/>
            <person name="Shea T."/>
            <person name="Shenoy N."/>
            <person name="Sisk P."/>
            <person name="Stolte C."/>
            <person name="Sykes S."/>
            <person name="Wortman J."/>
            <person name="Nusbaum C."/>
            <person name="Birren B."/>
        </authorList>
    </citation>
    <scope>NUCLEOTIDE SEQUENCE [LARGE SCALE GENOMIC DNA]</scope>
    <source>
        <strain evidence="1 4">ACC19a</strain>
    </source>
</reference>
<dbReference type="EMBL" id="AFZE01000058">
    <property type="protein sequence ID" value="EHL09972.1"/>
    <property type="molecule type" value="Genomic_DNA"/>
</dbReference>
<dbReference type="Gene3D" id="3.40.630.30">
    <property type="match status" value="1"/>
</dbReference>
<proteinExistence type="predicted"/>
<protein>
    <recommendedName>
        <fullName evidence="5">N-acetyltransferase domain-containing protein</fullName>
    </recommendedName>
</protein>
<dbReference type="RefSeq" id="WP_009525199.1">
    <property type="nucleotide sequence ID" value="NZ_JBQMYZ010000006.1"/>
</dbReference>
<evidence type="ECO:0000313" key="1">
    <source>
        <dbReference type="EMBL" id="EHL09972.1"/>
    </source>
</evidence>
<dbReference type="InterPro" id="IPR016181">
    <property type="entry name" value="Acyl_CoA_acyltransferase"/>
</dbReference>
<dbReference type="Proteomes" id="UP000006437">
    <property type="component" value="Unassembled WGS sequence"/>
</dbReference>
<evidence type="ECO:0000313" key="2">
    <source>
        <dbReference type="EMBL" id="EHL19846.1"/>
    </source>
</evidence>
<gene>
    <name evidence="2" type="ORF">HMPREF9628_01179</name>
    <name evidence="1" type="ORF">HMPREF9629_00964</name>
</gene>
<dbReference type="Proteomes" id="UP000003379">
    <property type="component" value="Unassembled WGS sequence"/>
</dbReference>
<dbReference type="STRING" id="796937.HMPREF9630_01252"/>
<comment type="caution">
    <text evidence="2">The sequence shown here is derived from an EMBL/GenBank/DDBJ whole genome shotgun (WGS) entry which is preliminary data.</text>
</comment>
<reference evidence="2 3" key="2">
    <citation type="submission" date="2011-08" db="EMBL/GenBank/DDBJ databases">
        <title>The Genome Sequence of Eubacteriaceae bacterium CM5.</title>
        <authorList>
            <consortium name="The Broad Institute Genome Sequencing Platform"/>
            <person name="Earl A."/>
            <person name="Ward D."/>
            <person name="Feldgarden M."/>
            <person name="Gevers D."/>
            <person name="Sizova M."/>
            <person name="Hazen A."/>
            <person name="Epstein S."/>
            <person name="Young S.K."/>
            <person name="Zeng Q."/>
            <person name="Gargeya S."/>
            <person name="Fitzgerald M."/>
            <person name="Haas B."/>
            <person name="Abouelleil A."/>
            <person name="Alvarado L."/>
            <person name="Arachchi H.M."/>
            <person name="Berlin A."/>
            <person name="Brown A."/>
            <person name="Chapman S.B."/>
            <person name="Chen Z."/>
            <person name="Dunbar C."/>
            <person name="Freedman E."/>
            <person name="Gearin G."/>
            <person name="Gellesch M."/>
            <person name="Goldberg J."/>
            <person name="Griggs A."/>
            <person name="Gujja S."/>
            <person name="Heiman D."/>
            <person name="Howarth C."/>
            <person name="Larson L."/>
            <person name="Lui A."/>
            <person name="MacDonald P.J.P."/>
            <person name="Montmayeur A."/>
            <person name="Murphy C."/>
            <person name="Neiman D."/>
            <person name="Pearson M."/>
            <person name="Priest M."/>
            <person name="Roberts A."/>
            <person name="Saif S."/>
            <person name="Shea T."/>
            <person name="Shenoy N."/>
            <person name="Sisk P."/>
            <person name="Stolte C."/>
            <person name="Sykes S."/>
            <person name="Wortman J."/>
            <person name="Nusbaum C."/>
            <person name="Birren B."/>
        </authorList>
    </citation>
    <scope>NUCLEOTIDE SEQUENCE [LARGE SCALE GENOMIC DNA]</scope>
    <source>
        <strain evidence="2 3">CM5</strain>
    </source>
</reference>
<organism evidence="2 3">
    <name type="scientific">Peptoanaerobacter stomatis</name>
    <dbReference type="NCBI Taxonomy" id="796937"/>
    <lineage>
        <taxon>Bacteria</taxon>
        <taxon>Bacillati</taxon>
        <taxon>Bacillota</taxon>
        <taxon>Clostridia</taxon>
        <taxon>Peptostreptococcales</taxon>
        <taxon>Filifactoraceae</taxon>
        <taxon>Peptoanaerobacter</taxon>
    </lineage>
</organism>
<sequence>MKKIDISEIKNNFHKFAELNFRNSENFEYYILDKEYISKLEPFFDAVQKDILNKEIFFRNTLQENLDILERGGFFVAAFSNMELAGVISVDMAHGEKSLPTFMHLSPTDILKSVIIDTICTLPKYRGNSLQEKLMCICEYICLQKGHKYAFMTISPNNYYSVNNSFKQEYTIFAIEELYGDNQKTALTRYILSLPLGKRLAKVKEQYSVINSNIDMQKEVIDLGFVGMKAINFTSVDKFFVSYSKAFYD</sequence>
<name>G9XB12_9FIRM</name>
<accession>G9X3K7</accession>
<dbReference type="AlphaFoldDB" id="G9XB12"/>
<evidence type="ECO:0000313" key="3">
    <source>
        <dbReference type="Proteomes" id="UP000003379"/>
    </source>
</evidence>
<evidence type="ECO:0000313" key="4">
    <source>
        <dbReference type="Proteomes" id="UP000006437"/>
    </source>
</evidence>
<dbReference type="SUPFAM" id="SSF55729">
    <property type="entry name" value="Acyl-CoA N-acyltransferases (Nat)"/>
    <property type="match status" value="1"/>
</dbReference>
<dbReference type="HOGENOM" id="CLU_1114973_0_0_9"/>
<accession>G9XB12</accession>